<evidence type="ECO:0000313" key="6">
    <source>
        <dbReference type="Proteomes" id="UP000430021"/>
    </source>
</evidence>
<keyword evidence="1 5" id="KW-0808">Transferase</keyword>
<dbReference type="SUPFAM" id="SSF55729">
    <property type="entry name" value="Acyl-CoA N-acyltransferases (Nat)"/>
    <property type="match status" value="1"/>
</dbReference>
<dbReference type="PROSITE" id="PS51186">
    <property type="entry name" value="GNAT"/>
    <property type="match status" value="1"/>
</dbReference>
<dbReference type="EMBL" id="WTYB01000001">
    <property type="protein sequence ID" value="MXP38076.1"/>
    <property type="molecule type" value="Genomic_DNA"/>
</dbReference>
<dbReference type="OrthoDB" id="143110at2"/>
<evidence type="ECO:0000259" key="3">
    <source>
        <dbReference type="PROSITE" id="PS51186"/>
    </source>
</evidence>
<feature type="domain" description="N-acetyltransferase" evidence="3">
    <location>
        <begin position="1"/>
        <end position="170"/>
    </location>
</feature>
<dbReference type="InterPro" id="IPR000182">
    <property type="entry name" value="GNAT_dom"/>
</dbReference>
<evidence type="ECO:0000256" key="1">
    <source>
        <dbReference type="ARBA" id="ARBA00022679"/>
    </source>
</evidence>
<protein>
    <submittedName>
        <fullName evidence="5">GNAT family N-acetyltransferase</fullName>
    </submittedName>
    <submittedName>
        <fullName evidence="4">Ribosomal protein S18 acetylase RimI-like enzyme</fullName>
    </submittedName>
</protein>
<dbReference type="Proteomes" id="UP000430021">
    <property type="component" value="Unassembled WGS sequence"/>
</dbReference>
<dbReference type="Gene3D" id="3.40.630.30">
    <property type="match status" value="1"/>
</dbReference>
<dbReference type="GO" id="GO:0016747">
    <property type="term" value="F:acyltransferase activity, transferring groups other than amino-acyl groups"/>
    <property type="evidence" value="ECO:0007669"/>
    <property type="project" value="InterPro"/>
</dbReference>
<evidence type="ECO:0000256" key="2">
    <source>
        <dbReference type="ARBA" id="ARBA00023315"/>
    </source>
</evidence>
<dbReference type="InterPro" id="IPR016181">
    <property type="entry name" value="Acyl_CoA_acyltransferase"/>
</dbReference>
<name>A0A6I4UHU8_9SPHN</name>
<dbReference type="PANTHER" id="PTHR43877">
    <property type="entry name" value="AMINOALKYLPHOSPHONATE N-ACETYLTRANSFERASE-RELATED-RELATED"/>
    <property type="match status" value="1"/>
</dbReference>
<dbReference type="CDD" id="cd04301">
    <property type="entry name" value="NAT_SF"/>
    <property type="match status" value="1"/>
</dbReference>
<gene>
    <name evidence="4" type="ORF">FHS52_000209</name>
    <name evidence="5" type="ORF">GRI59_05535</name>
</gene>
<dbReference type="AlphaFoldDB" id="A0A6I4UHU8"/>
<comment type="caution">
    <text evidence="5">The sequence shown here is derived from an EMBL/GenBank/DDBJ whole genome shotgun (WGS) entry which is preliminary data.</text>
</comment>
<dbReference type="RefSeq" id="WP_160760153.1">
    <property type="nucleotide sequence ID" value="NZ_BAAADZ010000002.1"/>
</dbReference>
<keyword evidence="7" id="KW-1185">Reference proteome</keyword>
<reference evidence="4 7" key="2">
    <citation type="submission" date="2020-08" db="EMBL/GenBank/DDBJ databases">
        <title>Genomic Encyclopedia of Type Strains, Phase IV (KMG-IV): sequencing the most valuable type-strain genomes for metagenomic binning, comparative biology and taxonomic classification.</title>
        <authorList>
            <person name="Goeker M."/>
        </authorList>
    </citation>
    <scope>NUCLEOTIDE SEQUENCE [LARGE SCALE GENOMIC DNA]</scope>
    <source>
        <strain evidence="4 7">DSM 8510</strain>
    </source>
</reference>
<proteinExistence type="predicted"/>
<dbReference type="EMBL" id="JACICE010000001">
    <property type="protein sequence ID" value="MBB3774266.1"/>
    <property type="molecule type" value="Genomic_DNA"/>
</dbReference>
<evidence type="ECO:0000313" key="5">
    <source>
        <dbReference type="EMBL" id="MXP38076.1"/>
    </source>
</evidence>
<dbReference type="InterPro" id="IPR050832">
    <property type="entry name" value="Bact_Acetyltransf"/>
</dbReference>
<dbReference type="Proteomes" id="UP000548685">
    <property type="component" value="Unassembled WGS sequence"/>
</dbReference>
<evidence type="ECO:0000313" key="7">
    <source>
        <dbReference type="Proteomes" id="UP000548685"/>
    </source>
</evidence>
<organism evidence="5 6">
    <name type="scientific">Erythrobacter ramosus</name>
    <dbReference type="NCBI Taxonomy" id="35811"/>
    <lineage>
        <taxon>Bacteria</taxon>
        <taxon>Pseudomonadati</taxon>
        <taxon>Pseudomonadota</taxon>
        <taxon>Alphaproteobacteria</taxon>
        <taxon>Sphingomonadales</taxon>
        <taxon>Erythrobacteraceae</taxon>
        <taxon>Erythrobacter/Porphyrobacter group</taxon>
        <taxon>Erythrobacter</taxon>
    </lineage>
</organism>
<reference evidence="5 6" key="1">
    <citation type="submission" date="2019-12" db="EMBL/GenBank/DDBJ databases">
        <title>Genomic-based taxomic classification of the family Erythrobacteraceae.</title>
        <authorList>
            <person name="Xu L."/>
        </authorList>
    </citation>
    <scope>NUCLEOTIDE SEQUENCE [LARGE SCALE GENOMIC DNA]</scope>
    <source>
        <strain evidence="5 6">JCM 10282</strain>
    </source>
</reference>
<dbReference type="Pfam" id="PF00583">
    <property type="entry name" value="Acetyltransf_1"/>
    <property type="match status" value="1"/>
</dbReference>
<accession>A0A6I4UHU8</accession>
<sequence length="170" mass="18510">MILRPATLADAPALAALGAETFIAAFGQLYTPDDLTAFLAQVHAPGPVAEEIAGDSCTHCLAEDNGALVAYCKLRYPSHYTSYTDARDPIELGQLYALPTHTGTGIGTKLMDWALGVARERSHDAVLLSVYSENFGAQRFYQRYGFGKIADITFQVGEQLDAEFLYELKL</sequence>
<evidence type="ECO:0000313" key="4">
    <source>
        <dbReference type="EMBL" id="MBB3774266.1"/>
    </source>
</evidence>
<keyword evidence="2" id="KW-0012">Acyltransferase</keyword>